<evidence type="ECO:0000259" key="3">
    <source>
        <dbReference type="Pfam" id="PF17783"/>
    </source>
</evidence>
<feature type="domain" description="Conserved virulence factor B-like winged helix" evidence="3">
    <location>
        <begin position="224"/>
        <end position="280"/>
    </location>
</feature>
<dbReference type="InterPro" id="IPR036388">
    <property type="entry name" value="WH-like_DNA-bd_sf"/>
</dbReference>
<evidence type="ECO:0000256" key="1">
    <source>
        <dbReference type="PIRNR" id="PIRNR012524"/>
    </source>
</evidence>
<keyword evidence="5" id="KW-1185">Reference proteome</keyword>
<gene>
    <name evidence="4" type="ORF">GZ78_00130</name>
</gene>
<protein>
    <submittedName>
        <fullName evidence="4">GntR family transcriptional regulator</fullName>
    </submittedName>
</protein>
<organism evidence="4 5">
    <name type="scientific">Endozoicomonas numazuensis</name>
    <dbReference type="NCBI Taxonomy" id="1137799"/>
    <lineage>
        <taxon>Bacteria</taxon>
        <taxon>Pseudomonadati</taxon>
        <taxon>Pseudomonadota</taxon>
        <taxon>Gammaproteobacteria</taxon>
        <taxon>Oceanospirillales</taxon>
        <taxon>Endozoicomonadaceae</taxon>
        <taxon>Endozoicomonas</taxon>
    </lineage>
</organism>
<dbReference type="InterPro" id="IPR012340">
    <property type="entry name" value="NA-bd_OB-fold"/>
</dbReference>
<feature type="domain" description="Conserved virulence factor B first S1" evidence="2">
    <location>
        <begin position="75"/>
        <end position="130"/>
    </location>
</feature>
<dbReference type="InterPro" id="IPR040764">
    <property type="entry name" value="CvfB_WH"/>
</dbReference>
<dbReference type="PIRSF" id="PIRSF012524">
    <property type="entry name" value="YitL_S1"/>
    <property type="match status" value="1"/>
</dbReference>
<dbReference type="InterPro" id="IPR039566">
    <property type="entry name" value="CvfB_S1_st"/>
</dbReference>
<dbReference type="Gene3D" id="2.40.50.140">
    <property type="entry name" value="Nucleic acid-binding proteins"/>
    <property type="match status" value="1"/>
</dbReference>
<dbReference type="PANTHER" id="PTHR37296">
    <property type="entry name" value="CONSERVED VIRULENCE FACTOR B"/>
    <property type="match status" value="1"/>
</dbReference>
<dbReference type="RefSeq" id="WP_034831781.1">
    <property type="nucleotide sequence ID" value="NZ_JOKH01000001.1"/>
</dbReference>
<comment type="similarity">
    <text evidence="1">Belongs to the CvfB family.</text>
</comment>
<name>A0A081NJG8_9GAMM</name>
<dbReference type="OrthoDB" id="9801597at2"/>
<comment type="caution">
    <text evidence="4">The sequence shown here is derived from an EMBL/GenBank/DDBJ whole genome shotgun (WGS) entry which is preliminary data.</text>
</comment>
<proteinExistence type="inferred from homology"/>
<dbReference type="InterPro" id="IPR014464">
    <property type="entry name" value="CvfB_fam"/>
</dbReference>
<dbReference type="Gene3D" id="1.10.10.10">
    <property type="entry name" value="Winged helix-like DNA-binding domain superfamily/Winged helix DNA-binding domain"/>
    <property type="match status" value="1"/>
</dbReference>
<feature type="domain" description="Conserved virulence factor B first S1" evidence="2">
    <location>
        <begin position="8"/>
        <end position="67"/>
    </location>
</feature>
<evidence type="ECO:0000259" key="2">
    <source>
        <dbReference type="Pfam" id="PF13509"/>
    </source>
</evidence>
<dbReference type="EMBL" id="JOKH01000001">
    <property type="protein sequence ID" value="KEQ18591.1"/>
    <property type="molecule type" value="Genomic_DNA"/>
</dbReference>
<evidence type="ECO:0000313" key="5">
    <source>
        <dbReference type="Proteomes" id="UP000028073"/>
    </source>
</evidence>
<dbReference type="AlphaFoldDB" id="A0A081NJG8"/>
<dbReference type="PANTHER" id="PTHR37296:SF1">
    <property type="entry name" value="CONSERVED VIRULENCE FACTOR B"/>
    <property type="match status" value="1"/>
</dbReference>
<dbReference type="eggNOG" id="COG2996">
    <property type="taxonomic scope" value="Bacteria"/>
</dbReference>
<evidence type="ECO:0000313" key="4">
    <source>
        <dbReference type="EMBL" id="KEQ18591.1"/>
    </source>
</evidence>
<sequence length="283" mass="31979">MPEKYVKVGQKNRLKVVDKAGFGVFMEGKQFDEILLPKRHVPEDCEIGNELDVFVYLDSDDHLIATTETPLASVGEFAFLKVKEVNPVGAFLDWNLGKDLLVPFKEQKVRMREGGNYVVYLYQDEQSRRIVASSRLHRFIDETPGKYRQGESVSLLIHDRTDLGYMAIINGQHQGLLFDKELTSPVRIGDKLDGFIKRIRPDGKVDLSITKPGFNREVVGDLGQKILDQLQAAGGYLPLNDRTDPAEIKKAFGVSKRTFKMALGGLYKQRLIQIEPTGIRIND</sequence>
<reference evidence="4 5" key="1">
    <citation type="submission" date="2014-06" db="EMBL/GenBank/DDBJ databases">
        <title>Whole Genome Sequences of Three Symbiotic Endozoicomonas Bacteria.</title>
        <authorList>
            <person name="Neave M.J."/>
            <person name="Apprill A."/>
            <person name="Voolstra C.R."/>
        </authorList>
    </citation>
    <scope>NUCLEOTIDE SEQUENCE [LARGE SCALE GENOMIC DNA]</scope>
    <source>
        <strain evidence="4 5">DSM 25634</strain>
    </source>
</reference>
<dbReference type="Pfam" id="PF17783">
    <property type="entry name" value="WHD_CvfB"/>
    <property type="match status" value="1"/>
</dbReference>
<dbReference type="Proteomes" id="UP000028073">
    <property type="component" value="Unassembled WGS sequence"/>
</dbReference>
<accession>A0A081NJG8</accession>
<dbReference type="Pfam" id="PF13509">
    <property type="entry name" value="S1_2"/>
    <property type="match status" value="2"/>
</dbReference>